<evidence type="ECO:0000259" key="3">
    <source>
        <dbReference type="Pfam" id="PF14219"/>
    </source>
</evidence>
<feature type="region of interest" description="Disordered" evidence="1">
    <location>
        <begin position="33"/>
        <end position="62"/>
    </location>
</feature>
<dbReference type="Pfam" id="PF14219">
    <property type="entry name" value="DUF4328"/>
    <property type="match status" value="1"/>
</dbReference>
<name>A0A1X2A8G8_9MYCO</name>
<feature type="region of interest" description="Disordered" evidence="1">
    <location>
        <begin position="330"/>
        <end position="351"/>
    </location>
</feature>
<feature type="transmembrane region" description="Helical" evidence="2">
    <location>
        <begin position="217"/>
        <end position="237"/>
    </location>
</feature>
<dbReference type="STRING" id="767916.AWB91_26290"/>
<feature type="domain" description="DUF4328" evidence="3">
    <location>
        <begin position="161"/>
        <end position="311"/>
    </location>
</feature>
<feature type="compositionally biased region" description="Pro residues" evidence="1">
    <location>
        <begin position="48"/>
        <end position="57"/>
    </location>
</feature>
<reference evidence="4 5" key="1">
    <citation type="journal article" date="2015" name="Emerg. Microbes Infect.">
        <title>Characterization of 17 strains belonging to the Mycobacterium simiae complex and description of Mycobacterium paraense sp. nov.</title>
        <authorList>
            <person name="Fusco da Costa A.R."/>
            <person name="Fedrizzi T."/>
            <person name="Lopes M.L."/>
            <person name="Pecorari M."/>
            <person name="Oliveira da Costa W.L."/>
            <person name="Giacobazzi E."/>
            <person name="da Costa Bahia J.R."/>
            <person name="De Sanctis V."/>
            <person name="Batista Lima K.V."/>
            <person name="Bertorelli R."/>
            <person name="Grottola A."/>
            <person name="Fabio A."/>
            <person name="Mariottini A."/>
            <person name="Ferretti P."/>
            <person name="Di Leva F."/>
            <person name="Fregni Serpini G."/>
            <person name="Tagliazucchi S."/>
            <person name="Rumpianesi F."/>
            <person name="Jousson O."/>
            <person name="Segata N."/>
            <person name="Tortoli E."/>
        </authorList>
    </citation>
    <scope>NUCLEOTIDE SEQUENCE [LARGE SCALE GENOMIC DNA]</scope>
    <source>
        <strain evidence="4 5">IEC33</strain>
    </source>
</reference>
<dbReference type="AlphaFoldDB" id="A0A1X2A8G8"/>
<dbReference type="Proteomes" id="UP000193285">
    <property type="component" value="Unassembled WGS sequence"/>
</dbReference>
<keyword evidence="2" id="KW-0472">Membrane</keyword>
<evidence type="ECO:0000256" key="2">
    <source>
        <dbReference type="SAM" id="Phobius"/>
    </source>
</evidence>
<keyword evidence="2" id="KW-1133">Transmembrane helix</keyword>
<gene>
    <name evidence="4" type="ORF">AWB90_17560</name>
</gene>
<sequence>MIQVCSQCGTRWNVRDRRRDWCPRCRGALMAPLPDTSVADPRWSAQPGPAPAGPPAAPGWQRTPPRLPPGFRWIAVRPGAAPPPRRGRRLLGPTPRYAVIPRWGLADRVDQAPAEAEKPSRTGPSAPTVRTTLFLSVLVLGLAALVYVARYVLLVINRNILLNSILAIAAEWISVLASVGAIAAMIASGVILIRWLIARRSAVFSHHGLPESRSVRALWAGSVLPLANLLWAPVYVIELATVEEHYARLRRPILEWWIAWVFSYLVSIFAIATSFATDAQGIANNTVLMIFAYLLAAVTLAAAGRIFEGFERKPVQRPAHRWVVVERGRTEGRTEPASHAPVELKGQEPAA</sequence>
<evidence type="ECO:0000313" key="5">
    <source>
        <dbReference type="Proteomes" id="UP000193285"/>
    </source>
</evidence>
<feature type="transmembrane region" description="Helical" evidence="2">
    <location>
        <begin position="288"/>
        <end position="307"/>
    </location>
</feature>
<dbReference type="InterPro" id="IPR025565">
    <property type="entry name" value="DUF4328"/>
</dbReference>
<dbReference type="EMBL" id="LQPN01000058">
    <property type="protein sequence ID" value="ORW43381.1"/>
    <property type="molecule type" value="Genomic_DNA"/>
</dbReference>
<feature type="transmembrane region" description="Helical" evidence="2">
    <location>
        <begin position="257"/>
        <end position="276"/>
    </location>
</feature>
<feature type="transmembrane region" description="Helical" evidence="2">
    <location>
        <begin position="165"/>
        <end position="197"/>
    </location>
</feature>
<comment type="caution">
    <text evidence="4">The sequence shown here is derived from an EMBL/GenBank/DDBJ whole genome shotgun (WGS) entry which is preliminary data.</text>
</comment>
<dbReference type="RefSeq" id="WP_085245465.1">
    <property type="nucleotide sequence ID" value="NZ_LQPN01000058.1"/>
</dbReference>
<dbReference type="OrthoDB" id="4774087at2"/>
<evidence type="ECO:0000313" key="4">
    <source>
        <dbReference type="EMBL" id="ORW43381.1"/>
    </source>
</evidence>
<evidence type="ECO:0000256" key="1">
    <source>
        <dbReference type="SAM" id="MobiDB-lite"/>
    </source>
</evidence>
<organism evidence="4 5">
    <name type="scientific">Mycobacterium paraense</name>
    <dbReference type="NCBI Taxonomy" id="767916"/>
    <lineage>
        <taxon>Bacteria</taxon>
        <taxon>Bacillati</taxon>
        <taxon>Actinomycetota</taxon>
        <taxon>Actinomycetes</taxon>
        <taxon>Mycobacteriales</taxon>
        <taxon>Mycobacteriaceae</taxon>
        <taxon>Mycobacterium</taxon>
        <taxon>Mycobacterium simiae complex</taxon>
    </lineage>
</organism>
<protein>
    <recommendedName>
        <fullName evidence="3">DUF4328 domain-containing protein</fullName>
    </recommendedName>
</protein>
<feature type="transmembrane region" description="Helical" evidence="2">
    <location>
        <begin position="133"/>
        <end position="153"/>
    </location>
</feature>
<accession>A0A1X2A8G8</accession>
<keyword evidence="2" id="KW-0812">Transmembrane</keyword>
<proteinExistence type="predicted"/>